<keyword evidence="4" id="KW-1185">Reference proteome</keyword>
<dbReference type="EMBL" id="JAMZEJ010000009">
    <property type="protein sequence ID" value="MCQ8242088.1"/>
    <property type="molecule type" value="Genomic_DNA"/>
</dbReference>
<evidence type="ECO:0000256" key="1">
    <source>
        <dbReference type="ARBA" id="ARBA00022801"/>
    </source>
</evidence>
<protein>
    <submittedName>
        <fullName evidence="3">Alpha/beta hydrolase fold domain-containing protein</fullName>
    </submittedName>
</protein>
<dbReference type="Proteomes" id="UP001524547">
    <property type="component" value="Unassembled WGS sequence"/>
</dbReference>
<dbReference type="RefSeq" id="WP_422920842.1">
    <property type="nucleotide sequence ID" value="NZ_JAMZEJ010000009.1"/>
</dbReference>
<proteinExistence type="predicted"/>
<evidence type="ECO:0000259" key="2">
    <source>
        <dbReference type="Pfam" id="PF07859"/>
    </source>
</evidence>
<sequence>MPDPSSVVLPPPAPLRPEMERFRDDIAAAYHRHPPLARLSLPQARAVAEQVRAPWAAGGPVMLRSHTLTVPLAGRPLRLRLHQPARDPDGLLAYVHGGGWQLFSVDTHDRVMREYAARSGLAVVGIDYSLSPEARFPRAVEEVTALLRWLRTPDAAGALELDTSSRKLAVGGDSAGGNLSLAATLALRDDEPAAMPDAVVMNYPVVDPDTSRPSYRRYGGPEFNLTEAEMRGFWNGYAPEPAQRHHPRASLLRGSLRGLPPVLIALAECDVLHDEGAALAEALALAGVPVRALTYRGMPHSFLEAMSISPDSARAFDDAAAWLRDVLRLPVAA</sequence>
<gene>
    <name evidence="3" type="ORF">NFI88_14710</name>
</gene>
<evidence type="ECO:0000313" key="3">
    <source>
        <dbReference type="EMBL" id="MCQ8242088.1"/>
    </source>
</evidence>
<dbReference type="InterPro" id="IPR050300">
    <property type="entry name" value="GDXG_lipolytic_enzyme"/>
</dbReference>
<dbReference type="GO" id="GO:0016787">
    <property type="term" value="F:hydrolase activity"/>
    <property type="evidence" value="ECO:0007669"/>
    <property type="project" value="UniProtKB-KW"/>
</dbReference>
<dbReference type="InterPro" id="IPR029058">
    <property type="entry name" value="AB_hydrolase_fold"/>
</dbReference>
<dbReference type="SUPFAM" id="SSF53474">
    <property type="entry name" value="alpha/beta-Hydrolases"/>
    <property type="match status" value="1"/>
</dbReference>
<feature type="domain" description="Alpha/beta hydrolase fold-3" evidence="2">
    <location>
        <begin position="93"/>
        <end position="303"/>
    </location>
</feature>
<evidence type="ECO:0000313" key="4">
    <source>
        <dbReference type="Proteomes" id="UP001524547"/>
    </source>
</evidence>
<accession>A0ABT1W0G1</accession>
<dbReference type="Pfam" id="PF07859">
    <property type="entry name" value="Abhydrolase_3"/>
    <property type="match status" value="1"/>
</dbReference>
<dbReference type="PANTHER" id="PTHR48081">
    <property type="entry name" value="AB HYDROLASE SUPERFAMILY PROTEIN C4A8.06C"/>
    <property type="match status" value="1"/>
</dbReference>
<comment type="caution">
    <text evidence="3">The sequence shown here is derived from an EMBL/GenBank/DDBJ whole genome shotgun (WGS) entry which is preliminary data.</text>
</comment>
<dbReference type="PANTHER" id="PTHR48081:SF8">
    <property type="entry name" value="ALPHA_BETA HYDROLASE FOLD-3 DOMAIN-CONTAINING PROTEIN-RELATED"/>
    <property type="match status" value="1"/>
</dbReference>
<dbReference type="Gene3D" id="3.40.50.1820">
    <property type="entry name" value="alpha/beta hydrolase"/>
    <property type="match status" value="1"/>
</dbReference>
<keyword evidence="1 3" id="KW-0378">Hydrolase</keyword>
<dbReference type="InterPro" id="IPR013094">
    <property type="entry name" value="AB_hydrolase_3"/>
</dbReference>
<name>A0ABT1W0G1_9PROT</name>
<reference evidence="3 4" key="1">
    <citation type="submission" date="2022-06" db="EMBL/GenBank/DDBJ databases">
        <title>Rhizosaccharibacter gen. nov. sp. nov. KSS12, endophytic bacteria isolated from sugarcane.</title>
        <authorList>
            <person name="Pitiwittayakul N."/>
        </authorList>
    </citation>
    <scope>NUCLEOTIDE SEQUENCE [LARGE SCALE GENOMIC DNA]</scope>
    <source>
        <strain evidence="3 4">KSS12</strain>
    </source>
</reference>
<organism evidence="3 4">
    <name type="scientific">Rhizosaccharibacter radicis</name>
    <dbReference type="NCBI Taxonomy" id="2782605"/>
    <lineage>
        <taxon>Bacteria</taxon>
        <taxon>Pseudomonadati</taxon>
        <taxon>Pseudomonadota</taxon>
        <taxon>Alphaproteobacteria</taxon>
        <taxon>Acetobacterales</taxon>
        <taxon>Acetobacteraceae</taxon>
        <taxon>Rhizosaccharibacter</taxon>
    </lineage>
</organism>